<feature type="compositionally biased region" description="Basic residues" evidence="1">
    <location>
        <begin position="76"/>
        <end position="85"/>
    </location>
</feature>
<dbReference type="EMBL" id="CM027689">
    <property type="protein sequence ID" value="KAG0513319.1"/>
    <property type="molecule type" value="Genomic_DNA"/>
</dbReference>
<feature type="region of interest" description="Disordered" evidence="1">
    <location>
        <begin position="51"/>
        <end position="114"/>
    </location>
</feature>
<sequence length="200" mass="22307">MDEHGQAYCTVDYSFGDPTPRHYPLTLLHRDLTQHTSTVSHHRFTVYILNNSGRHDDGNKEKQDTCHGGEQPQISKRGHRRRWRQRRLEVNKDRSGKVSRRKGKERGDGAGRVARGDGEKVIKDVEAGDGGTEQRQGWPTAAARTERDGVWMWWCGPRGVDSDAQPGTGDRCSRGGGRAAPACAWLPVTSARPRPGLLFA</sequence>
<evidence type="ECO:0000313" key="3">
    <source>
        <dbReference type="Proteomes" id="UP000807115"/>
    </source>
</evidence>
<organism evidence="2 3">
    <name type="scientific">Sorghum bicolor</name>
    <name type="common">Sorghum</name>
    <name type="synonym">Sorghum vulgare</name>
    <dbReference type="NCBI Taxonomy" id="4558"/>
    <lineage>
        <taxon>Eukaryota</taxon>
        <taxon>Viridiplantae</taxon>
        <taxon>Streptophyta</taxon>
        <taxon>Embryophyta</taxon>
        <taxon>Tracheophyta</taxon>
        <taxon>Spermatophyta</taxon>
        <taxon>Magnoliopsida</taxon>
        <taxon>Liliopsida</taxon>
        <taxon>Poales</taxon>
        <taxon>Poaceae</taxon>
        <taxon>PACMAD clade</taxon>
        <taxon>Panicoideae</taxon>
        <taxon>Andropogonodae</taxon>
        <taxon>Andropogoneae</taxon>
        <taxon>Sorghinae</taxon>
        <taxon>Sorghum</taxon>
    </lineage>
</organism>
<proteinExistence type="predicted"/>
<feature type="compositionally biased region" description="Basic and acidic residues" evidence="1">
    <location>
        <begin position="86"/>
        <end position="96"/>
    </location>
</feature>
<feature type="compositionally biased region" description="Basic and acidic residues" evidence="1">
    <location>
        <begin position="105"/>
        <end position="114"/>
    </location>
</feature>
<protein>
    <submittedName>
        <fullName evidence="2">Uncharacterized protein</fullName>
    </submittedName>
</protein>
<dbReference type="Proteomes" id="UP000807115">
    <property type="component" value="Chromosome 10"/>
</dbReference>
<reference evidence="2" key="1">
    <citation type="journal article" date="2019" name="BMC Genomics">
        <title>A new reference genome for Sorghum bicolor reveals high levels of sequence similarity between sweet and grain genotypes: implications for the genetics of sugar metabolism.</title>
        <authorList>
            <person name="Cooper E.A."/>
            <person name="Brenton Z.W."/>
            <person name="Flinn B.S."/>
            <person name="Jenkins J."/>
            <person name="Shu S."/>
            <person name="Flowers D."/>
            <person name="Luo F."/>
            <person name="Wang Y."/>
            <person name="Xia P."/>
            <person name="Barry K."/>
            <person name="Daum C."/>
            <person name="Lipzen A."/>
            <person name="Yoshinaga Y."/>
            <person name="Schmutz J."/>
            <person name="Saski C."/>
            <person name="Vermerris W."/>
            <person name="Kresovich S."/>
        </authorList>
    </citation>
    <scope>NUCLEOTIDE SEQUENCE</scope>
</reference>
<gene>
    <name evidence="2" type="ORF">BDA96_10G091400</name>
</gene>
<name>A0A921Q078_SORBI</name>
<accession>A0A921Q078</accession>
<feature type="region of interest" description="Disordered" evidence="1">
    <location>
        <begin position="161"/>
        <end position="180"/>
    </location>
</feature>
<comment type="caution">
    <text evidence="2">The sequence shown here is derived from an EMBL/GenBank/DDBJ whole genome shotgun (WGS) entry which is preliminary data.</text>
</comment>
<reference evidence="2" key="2">
    <citation type="submission" date="2020-10" db="EMBL/GenBank/DDBJ databases">
        <authorList>
            <person name="Cooper E.A."/>
            <person name="Brenton Z.W."/>
            <person name="Flinn B.S."/>
            <person name="Jenkins J."/>
            <person name="Shu S."/>
            <person name="Flowers D."/>
            <person name="Luo F."/>
            <person name="Wang Y."/>
            <person name="Xia P."/>
            <person name="Barry K."/>
            <person name="Daum C."/>
            <person name="Lipzen A."/>
            <person name="Yoshinaga Y."/>
            <person name="Schmutz J."/>
            <person name="Saski C."/>
            <person name="Vermerris W."/>
            <person name="Kresovich S."/>
        </authorList>
    </citation>
    <scope>NUCLEOTIDE SEQUENCE</scope>
</reference>
<evidence type="ECO:0000256" key="1">
    <source>
        <dbReference type="SAM" id="MobiDB-lite"/>
    </source>
</evidence>
<dbReference type="AlphaFoldDB" id="A0A921Q078"/>
<feature type="compositionally biased region" description="Basic and acidic residues" evidence="1">
    <location>
        <begin position="53"/>
        <end position="67"/>
    </location>
</feature>
<evidence type="ECO:0000313" key="2">
    <source>
        <dbReference type="EMBL" id="KAG0513319.1"/>
    </source>
</evidence>